<protein>
    <submittedName>
        <fullName evidence="1">Uncharacterized protein</fullName>
    </submittedName>
</protein>
<dbReference type="Proteomes" id="UP001189143">
    <property type="component" value="Unassembled WGS sequence"/>
</dbReference>
<reference evidence="1" key="1">
    <citation type="submission" date="2022-10" db="EMBL/GenBank/DDBJ databases">
        <authorList>
            <person name="Aires J."/>
            <person name="Mesa V."/>
        </authorList>
    </citation>
    <scope>NUCLEOTIDE SEQUENCE</scope>
    <source>
        <strain evidence="1">Clostridium neonatale JD116</strain>
    </source>
</reference>
<name>A0AAD1YCG2_9CLOT</name>
<proteinExistence type="predicted"/>
<organism evidence="1 2">
    <name type="scientific">Clostridium neonatale</name>
    <dbReference type="NCBI Taxonomy" id="137838"/>
    <lineage>
        <taxon>Bacteria</taxon>
        <taxon>Bacillati</taxon>
        <taxon>Bacillota</taxon>
        <taxon>Clostridia</taxon>
        <taxon>Eubacteriales</taxon>
        <taxon>Clostridiaceae</taxon>
        <taxon>Clostridium</taxon>
    </lineage>
</organism>
<accession>A0AAD1YCG2</accession>
<comment type="caution">
    <text evidence="1">The sequence shown here is derived from an EMBL/GenBank/DDBJ whole genome shotgun (WGS) entry which is preliminary data.</text>
</comment>
<gene>
    <name evidence="1" type="ORF">CNEO2_170074</name>
</gene>
<evidence type="ECO:0000313" key="2">
    <source>
        <dbReference type="Proteomes" id="UP001189143"/>
    </source>
</evidence>
<dbReference type="EMBL" id="CAMTCP010000088">
    <property type="protein sequence ID" value="CAI3549357.1"/>
    <property type="molecule type" value="Genomic_DNA"/>
</dbReference>
<dbReference type="AlphaFoldDB" id="A0AAD1YCG2"/>
<evidence type="ECO:0000313" key="1">
    <source>
        <dbReference type="EMBL" id="CAI3549357.1"/>
    </source>
</evidence>
<sequence>MFFGKDKKNLIKYKHIKIYKKKHCYRVLVMLLSNLLVI</sequence>